<dbReference type="InterPro" id="IPR001789">
    <property type="entry name" value="Sig_transdc_resp-reg_receiver"/>
</dbReference>
<dbReference type="GO" id="GO:0000160">
    <property type="term" value="P:phosphorelay signal transduction system"/>
    <property type="evidence" value="ECO:0007669"/>
    <property type="project" value="InterPro"/>
</dbReference>
<dbReference type="SMART" id="SM00260">
    <property type="entry name" value="CheW"/>
    <property type="match status" value="1"/>
</dbReference>
<dbReference type="SUPFAM" id="SSF52172">
    <property type="entry name" value="CheY-like"/>
    <property type="match status" value="1"/>
</dbReference>
<dbReference type="Gene3D" id="2.40.50.180">
    <property type="entry name" value="CheA-289, Domain 4"/>
    <property type="match status" value="1"/>
</dbReference>
<dbReference type="Pfam" id="PF01584">
    <property type="entry name" value="CheW"/>
    <property type="match status" value="1"/>
</dbReference>
<gene>
    <name evidence="3" type="ORF">MNBD_GAMMA17-1558</name>
</gene>
<dbReference type="Gene3D" id="3.40.50.2300">
    <property type="match status" value="1"/>
</dbReference>
<evidence type="ECO:0000313" key="3">
    <source>
        <dbReference type="EMBL" id="VAW84756.1"/>
    </source>
</evidence>
<dbReference type="SMART" id="SM00448">
    <property type="entry name" value="REC"/>
    <property type="match status" value="1"/>
</dbReference>
<name>A0A3B0ZW08_9ZZZZ</name>
<keyword evidence="3" id="KW-0808">Transferase</keyword>
<feature type="domain" description="CheW-like" evidence="2">
    <location>
        <begin position="72"/>
        <end position="211"/>
    </location>
</feature>
<organism evidence="3">
    <name type="scientific">hydrothermal vent metagenome</name>
    <dbReference type="NCBI Taxonomy" id="652676"/>
    <lineage>
        <taxon>unclassified sequences</taxon>
        <taxon>metagenomes</taxon>
        <taxon>ecological metagenomes</taxon>
    </lineage>
</organism>
<feature type="domain" description="Response regulatory" evidence="1">
    <location>
        <begin position="233"/>
        <end position="359"/>
    </location>
</feature>
<dbReference type="AlphaFoldDB" id="A0A3B0ZW08"/>
<dbReference type="PROSITE" id="PS50851">
    <property type="entry name" value="CHEW"/>
    <property type="match status" value="1"/>
</dbReference>
<dbReference type="PROSITE" id="PS50110">
    <property type="entry name" value="RESPONSE_REGULATORY"/>
    <property type="match status" value="1"/>
</dbReference>
<evidence type="ECO:0000259" key="2">
    <source>
        <dbReference type="PROSITE" id="PS50851"/>
    </source>
</evidence>
<dbReference type="InterPro" id="IPR036061">
    <property type="entry name" value="CheW-like_dom_sf"/>
</dbReference>
<evidence type="ECO:0000259" key="1">
    <source>
        <dbReference type="PROSITE" id="PS50110"/>
    </source>
</evidence>
<proteinExistence type="predicted"/>
<sequence length="369" mass="41235">MYLVFLLIFIIAIESELRTYIAINMPLHTLSISTLRLRGAETISLMIVEMEKVMSGLLDDVNQRTQLAGYNRLEILMFRLGGKQRYGINVFKVQEVIQCPPLTKLPSSNPVVRGIVNIRGKTLSVIDLAMAIGKRPLADEKDCFLVVAEYNRVTQGFLVSEMDRIVNMNWEEIKPPPKGMGPACYLTAITTVDEEFIEIIDVEKVLADVTGTSMEVSQKQIDEGKCFDLSEKFMLVVDDSVVARKQVQRTLEQLGVSSVVAKNGREGLDLLQQWAEDEPDKIQNHLMMVISDVEMPEMDGYTLTTEIRKDPRLAALYITLHTSLSGVFNTAMVEKVGANEFISKYDPDILGAAVLGQIKRFSEAHDAAA</sequence>
<dbReference type="CDD" id="cd19924">
    <property type="entry name" value="REC_CheV-like"/>
    <property type="match status" value="1"/>
</dbReference>
<dbReference type="GO" id="GO:0016740">
    <property type="term" value="F:transferase activity"/>
    <property type="evidence" value="ECO:0007669"/>
    <property type="project" value="UniProtKB-KW"/>
</dbReference>
<dbReference type="Pfam" id="PF00072">
    <property type="entry name" value="Response_reg"/>
    <property type="match status" value="1"/>
</dbReference>
<reference evidence="3" key="1">
    <citation type="submission" date="2018-06" db="EMBL/GenBank/DDBJ databases">
        <authorList>
            <person name="Zhirakovskaya E."/>
        </authorList>
    </citation>
    <scope>NUCLEOTIDE SEQUENCE</scope>
</reference>
<accession>A0A3B0ZW08</accession>
<dbReference type="EC" id="2.7.3.-" evidence="3"/>
<dbReference type="SUPFAM" id="SSF50341">
    <property type="entry name" value="CheW-like"/>
    <property type="match status" value="1"/>
</dbReference>
<dbReference type="PANTHER" id="PTHR47233:SF3">
    <property type="entry name" value="CHEMOTAXIS PROTEIN CHEV"/>
    <property type="match status" value="1"/>
</dbReference>
<dbReference type="InterPro" id="IPR011006">
    <property type="entry name" value="CheY-like_superfamily"/>
</dbReference>
<dbReference type="InterPro" id="IPR002545">
    <property type="entry name" value="CheW-lke_dom"/>
</dbReference>
<dbReference type="GO" id="GO:0006935">
    <property type="term" value="P:chemotaxis"/>
    <property type="evidence" value="ECO:0007669"/>
    <property type="project" value="InterPro"/>
</dbReference>
<protein>
    <submittedName>
        <fullName evidence="3">Chemotaxis protein CheV</fullName>
        <ecNumber evidence="3">2.7.3.-</ecNumber>
    </submittedName>
</protein>
<dbReference type="EMBL" id="UOFQ01000006">
    <property type="protein sequence ID" value="VAW84756.1"/>
    <property type="molecule type" value="Genomic_DNA"/>
</dbReference>
<dbReference type="Gene3D" id="2.30.30.40">
    <property type="entry name" value="SH3 Domains"/>
    <property type="match status" value="1"/>
</dbReference>
<dbReference type="PANTHER" id="PTHR47233">
    <property type="entry name" value="CHEMOTAXIS PROTEIN CHEV"/>
    <property type="match status" value="1"/>
</dbReference>